<feature type="domain" description="GH16" evidence="3">
    <location>
        <begin position="139"/>
        <end position="448"/>
    </location>
</feature>
<organism evidence="4">
    <name type="scientific">freshwater metagenome</name>
    <dbReference type="NCBI Taxonomy" id="449393"/>
    <lineage>
        <taxon>unclassified sequences</taxon>
        <taxon>metagenomes</taxon>
        <taxon>ecological metagenomes</taxon>
    </lineage>
</organism>
<gene>
    <name evidence="4" type="ORF">UFOPK1807_00079</name>
</gene>
<dbReference type="AlphaFoldDB" id="A0A6J6FG10"/>
<dbReference type="InterPro" id="IPR013320">
    <property type="entry name" value="ConA-like_dom_sf"/>
</dbReference>
<dbReference type="GO" id="GO:0005975">
    <property type="term" value="P:carbohydrate metabolic process"/>
    <property type="evidence" value="ECO:0007669"/>
    <property type="project" value="InterPro"/>
</dbReference>
<dbReference type="PROSITE" id="PS51762">
    <property type="entry name" value="GH16_2"/>
    <property type="match status" value="1"/>
</dbReference>
<dbReference type="Pfam" id="PF00722">
    <property type="entry name" value="Glyco_hydro_16"/>
    <property type="match status" value="1"/>
</dbReference>
<evidence type="ECO:0000313" key="4">
    <source>
        <dbReference type="EMBL" id="CAB4587802.1"/>
    </source>
</evidence>
<evidence type="ECO:0000259" key="3">
    <source>
        <dbReference type="PROSITE" id="PS51762"/>
    </source>
</evidence>
<dbReference type="InterPro" id="IPR050546">
    <property type="entry name" value="Glycosyl_Hydrlase_16"/>
</dbReference>
<protein>
    <submittedName>
        <fullName evidence="4">Unannotated protein</fullName>
    </submittedName>
</protein>
<comment type="similarity">
    <text evidence="1">Belongs to the glycosyl hydrolase 16 family.</text>
</comment>
<dbReference type="Gene3D" id="2.60.40.2700">
    <property type="match status" value="1"/>
</dbReference>
<dbReference type="Gene3D" id="2.60.120.200">
    <property type="match status" value="1"/>
</dbReference>
<evidence type="ECO:0000256" key="2">
    <source>
        <dbReference type="SAM" id="MobiDB-lite"/>
    </source>
</evidence>
<dbReference type="GO" id="GO:0004553">
    <property type="term" value="F:hydrolase activity, hydrolyzing O-glycosyl compounds"/>
    <property type="evidence" value="ECO:0007669"/>
    <property type="project" value="InterPro"/>
</dbReference>
<dbReference type="EMBL" id="CAEZUI010000004">
    <property type="protein sequence ID" value="CAB4587802.1"/>
    <property type="molecule type" value="Genomic_DNA"/>
</dbReference>
<dbReference type="PANTHER" id="PTHR10963">
    <property type="entry name" value="GLYCOSYL HYDROLASE-RELATED"/>
    <property type="match status" value="1"/>
</dbReference>
<dbReference type="PANTHER" id="PTHR10963:SF55">
    <property type="entry name" value="GLYCOSIDE HYDROLASE FAMILY 16 PROTEIN"/>
    <property type="match status" value="1"/>
</dbReference>
<evidence type="ECO:0000256" key="1">
    <source>
        <dbReference type="ARBA" id="ARBA00006865"/>
    </source>
</evidence>
<dbReference type="InterPro" id="IPR000757">
    <property type="entry name" value="Beta-glucanase-like"/>
</dbReference>
<sequence>MRNLKLVLAFLLPFSLLALMPSVAHAADVNPMITYSDNSGLNFQAIPAQWPKAGASKYQWYINGKPVPGATKLALKATPKQKGQRIQFRESQSGVTSASVVAKIGQIIVNINPTITYSGSDLNTATLTPGTVSPKASKVTYKWYKGPIDIAGATNVTYKPATGDQGFKIYVNAKYSFKGFSEVLVNSNEVEIPVVKRIYQQLWAEEFNGPAGSLPDPSIWSSEDGDGSKAAAGGGWGNRERQYYIPSLAKITADGALNIQATTDGANQYICYYKGPCEWVSAKYITKNKIGFKYGRMEARIKGPVGAGTWGAFWMLGADIDSRKWPWCGEIDVTELVGKDPQLNYGYLHGLLSGGFGGRGTTVAMPDGFADEYHTYAIDWLPDQIDWYLDGVLFGSQQKLDKDWVFDHEFYLIMNLAMGGNLGGTIDPKLNQAQMSFDWIRFSSINGLGEVIKR</sequence>
<feature type="region of interest" description="Disordered" evidence="2">
    <location>
        <begin position="214"/>
        <end position="234"/>
    </location>
</feature>
<dbReference type="CDD" id="cd08023">
    <property type="entry name" value="GH16_laminarinase_like"/>
    <property type="match status" value="1"/>
</dbReference>
<reference evidence="4" key="1">
    <citation type="submission" date="2020-05" db="EMBL/GenBank/DDBJ databases">
        <authorList>
            <person name="Chiriac C."/>
            <person name="Salcher M."/>
            <person name="Ghai R."/>
            <person name="Kavagutti S V."/>
        </authorList>
    </citation>
    <scope>NUCLEOTIDE SEQUENCE</scope>
</reference>
<accession>A0A6J6FG10</accession>
<name>A0A6J6FG10_9ZZZZ</name>
<dbReference type="SUPFAM" id="SSF49899">
    <property type="entry name" value="Concanavalin A-like lectins/glucanases"/>
    <property type="match status" value="1"/>
</dbReference>
<proteinExistence type="inferred from homology"/>